<evidence type="ECO:0000313" key="3">
    <source>
        <dbReference type="Proteomes" id="UP000533476"/>
    </source>
</evidence>
<feature type="domain" description="Ribbon-helix-helix protein CopG" evidence="1">
    <location>
        <begin position="3"/>
        <end position="39"/>
    </location>
</feature>
<sequence>MQRTNIYLGKDQLRLLKHLAAEENKPVADLVRHAVDQFLRSRLEDDVTWQNDMTALIERVRNRVSPTIDPDEIERDIREARQDVRATRR</sequence>
<reference evidence="2 3" key="1">
    <citation type="submission" date="2020-04" db="EMBL/GenBank/DDBJ databases">
        <authorList>
            <person name="Zhang R."/>
            <person name="Schippers A."/>
        </authorList>
    </citation>
    <scope>NUCLEOTIDE SEQUENCE [LARGE SCALE GENOMIC DNA]</scope>
    <source>
        <strain evidence="2 3">DSM 109850</strain>
    </source>
</reference>
<proteinExistence type="predicted"/>
<dbReference type="Pfam" id="PF01402">
    <property type="entry name" value="RHH_1"/>
    <property type="match status" value="1"/>
</dbReference>
<dbReference type="RefSeq" id="WP_169100243.1">
    <property type="nucleotide sequence ID" value="NZ_JABBVZ010000042.1"/>
</dbReference>
<comment type="caution">
    <text evidence="2">The sequence shown here is derived from an EMBL/GenBank/DDBJ whole genome shotgun (WGS) entry which is preliminary data.</text>
</comment>
<dbReference type="Proteomes" id="UP000533476">
    <property type="component" value="Unassembled WGS sequence"/>
</dbReference>
<name>A0A7Y0L4I4_9FIRM</name>
<dbReference type="InterPro" id="IPR002145">
    <property type="entry name" value="CopG"/>
</dbReference>
<protein>
    <submittedName>
        <fullName evidence="2">Ribbon-helix-helix protein, CopG family</fullName>
    </submittedName>
</protein>
<dbReference type="AlphaFoldDB" id="A0A7Y0L4I4"/>
<evidence type="ECO:0000259" key="1">
    <source>
        <dbReference type="Pfam" id="PF01402"/>
    </source>
</evidence>
<dbReference type="InterPro" id="IPR013321">
    <property type="entry name" value="Arc_rbn_hlx_hlx"/>
</dbReference>
<accession>A0A7Y0L4I4</accession>
<keyword evidence="3" id="KW-1185">Reference proteome</keyword>
<dbReference type="GO" id="GO:0006355">
    <property type="term" value="P:regulation of DNA-templated transcription"/>
    <property type="evidence" value="ECO:0007669"/>
    <property type="project" value="InterPro"/>
</dbReference>
<gene>
    <name evidence="2" type="ORF">HIJ39_12650</name>
</gene>
<dbReference type="EMBL" id="JABBVZ010000042">
    <property type="protein sequence ID" value="NMP23189.1"/>
    <property type="molecule type" value="Genomic_DNA"/>
</dbReference>
<organism evidence="2 3">
    <name type="scientific">Sulfobacillus harzensis</name>
    <dbReference type="NCBI Taxonomy" id="2729629"/>
    <lineage>
        <taxon>Bacteria</taxon>
        <taxon>Bacillati</taxon>
        <taxon>Bacillota</taxon>
        <taxon>Clostridia</taxon>
        <taxon>Eubacteriales</taxon>
        <taxon>Clostridiales Family XVII. Incertae Sedis</taxon>
        <taxon>Sulfobacillus</taxon>
    </lineage>
</organism>
<dbReference type="Gene3D" id="1.10.1220.10">
    <property type="entry name" value="Met repressor-like"/>
    <property type="match status" value="1"/>
</dbReference>
<evidence type="ECO:0000313" key="2">
    <source>
        <dbReference type="EMBL" id="NMP23189.1"/>
    </source>
</evidence>